<feature type="non-terminal residue" evidence="2">
    <location>
        <position position="93"/>
    </location>
</feature>
<dbReference type="AlphaFoldDB" id="A0A0B6Y480"/>
<gene>
    <name evidence="2" type="primary">ORF11365</name>
</gene>
<protein>
    <submittedName>
        <fullName evidence="2">Uncharacterized protein</fullName>
    </submittedName>
</protein>
<proteinExistence type="predicted"/>
<dbReference type="EMBL" id="HACG01003796">
    <property type="protein sequence ID" value="CEK50661.1"/>
    <property type="molecule type" value="Transcribed_RNA"/>
</dbReference>
<feature type="compositionally biased region" description="Polar residues" evidence="1">
    <location>
        <begin position="34"/>
        <end position="45"/>
    </location>
</feature>
<organism evidence="2">
    <name type="scientific">Arion vulgaris</name>
    <dbReference type="NCBI Taxonomy" id="1028688"/>
    <lineage>
        <taxon>Eukaryota</taxon>
        <taxon>Metazoa</taxon>
        <taxon>Spiralia</taxon>
        <taxon>Lophotrochozoa</taxon>
        <taxon>Mollusca</taxon>
        <taxon>Gastropoda</taxon>
        <taxon>Heterobranchia</taxon>
        <taxon>Euthyneura</taxon>
        <taxon>Panpulmonata</taxon>
        <taxon>Eupulmonata</taxon>
        <taxon>Stylommatophora</taxon>
        <taxon>Helicina</taxon>
        <taxon>Arionoidea</taxon>
        <taxon>Arionidae</taxon>
        <taxon>Arion</taxon>
    </lineage>
</organism>
<evidence type="ECO:0000313" key="2">
    <source>
        <dbReference type="EMBL" id="CEK50661.1"/>
    </source>
</evidence>
<sequence length="93" mass="9639">AHVNVLVPEDGASDSSGETITSDSGRGGSDEDISNSNMISGTSMDGSRGGHNGSFQSCTSTFGQSGSLKSSVKDPIRASGRKHVTFKEADRFR</sequence>
<accession>A0A0B6Y480</accession>
<feature type="region of interest" description="Disordered" evidence="1">
    <location>
        <begin position="1"/>
        <end position="93"/>
    </location>
</feature>
<feature type="non-terminal residue" evidence="2">
    <location>
        <position position="1"/>
    </location>
</feature>
<name>A0A0B6Y480_9EUPU</name>
<evidence type="ECO:0000256" key="1">
    <source>
        <dbReference type="SAM" id="MobiDB-lite"/>
    </source>
</evidence>
<reference evidence="2" key="1">
    <citation type="submission" date="2014-12" db="EMBL/GenBank/DDBJ databases">
        <title>Insight into the proteome of Arion vulgaris.</title>
        <authorList>
            <person name="Aradska J."/>
            <person name="Bulat T."/>
            <person name="Smidak R."/>
            <person name="Sarate P."/>
            <person name="Gangsoo J."/>
            <person name="Sialana F."/>
            <person name="Bilban M."/>
            <person name="Lubec G."/>
        </authorList>
    </citation>
    <scope>NUCLEOTIDE SEQUENCE</scope>
    <source>
        <tissue evidence="2">Skin</tissue>
    </source>
</reference>
<feature type="compositionally biased region" description="Polar residues" evidence="1">
    <location>
        <begin position="13"/>
        <end position="24"/>
    </location>
</feature>
<feature type="compositionally biased region" description="Polar residues" evidence="1">
    <location>
        <begin position="53"/>
        <end position="70"/>
    </location>
</feature>